<dbReference type="InterPro" id="IPR006474">
    <property type="entry name" value="Helicase_Cas3_CRISPR-ass_core"/>
</dbReference>
<evidence type="ECO:0000256" key="3">
    <source>
        <dbReference type="ARBA" id="ARBA00022722"/>
    </source>
</evidence>
<keyword evidence="5" id="KW-0547">Nucleotide-binding</keyword>
<dbReference type="InterPro" id="IPR041372">
    <property type="entry name" value="Cas3_C"/>
</dbReference>
<evidence type="ECO:0000259" key="10">
    <source>
        <dbReference type="PROSITE" id="PS51643"/>
    </source>
</evidence>
<keyword evidence="6" id="KW-0378">Hydrolase</keyword>
<dbReference type="PROSITE" id="PS51643">
    <property type="entry name" value="HD_CAS3"/>
    <property type="match status" value="1"/>
</dbReference>
<dbReference type="PANTHER" id="PTHR47963">
    <property type="entry name" value="DEAD-BOX ATP-DEPENDENT RNA HELICASE 47, MITOCHONDRIAL"/>
    <property type="match status" value="1"/>
</dbReference>
<sequence>MNSGKGALLADLAWAKSGDGSGYLSVRQHLEDAHGVSCYVWDRFVAPSAKRCLAELTGLAVGDVRRLVRFVSGAHDLGKLTKGFQGKLSRDPQYDWLLSSIESAGYQLEQGPLECQAGFFPHALASAVIVADWLKAQGVKPRVARSIARIVEAHHGVPAGAQWWGQAQDVLCEYPAAWIAGQKELLGYVAELSEFEQLLPRLHKKLPIPAVQLITGMVIMSDWIASNIRYFPLTASGFGGQGRLAQGLERWQVASPWDARHTLLADAAEYFHQAFAWPPGRLPRAVQQAAFSASCQEEAGPMLLVIEAPTGEGKTEAALAAAHQCAASGGAHGVIFAAPTMATANALFSRVTDWAKRVVPGGSQAAVYLAHSKNNLVERYREFKFVGIGGDGQANGDEGTVVAMEWFAGPKTGLLANFSVATVDQVLMLALQTKHSMLRHLALAGKVVIIDEVHAYDSFTSEYLATTLEWLGMYQVPVILLSATLPEDKKQKFMAAYWAAHGGQQWKPQSDAYPLITVGERSGVKELEIPPGPMQIRVEVELLAEDSSALVELLGRHLVAGGTALVVCNTIRRAQDTFRELLAAFPGEVELFHSSFIAAHRVAKEERMVEELGPQSLAQGTRPYRKIYVATQVVEQSLDIDVDLLVSDMAPIDSLIQRVGRLWRHTFSGPDRLGPEVPRLFIRGLLSWDGVPVFDGGAAAVYDPLVLLASTRVVLEEWIPKGFERPAAVAPLVRETYAAVERASVADAPPGWQTRWQEAVEESLRQRAVSRRRSETFRIPSPHVEDYGALFARFLDKKQTASQREEAAIAQVRDAEPSIEVIPIVSGEYGYALWGSDSAYIMEDETLSYPASLSFASATVRLPARMTRFASTFDAVVTQLESETPVGWQFSPLLRQSLALRLDEDSTAVLAGFRVTYSAELGLEVEKAHD</sequence>
<keyword evidence="9" id="KW-0051">Antiviral defense</keyword>
<dbReference type="Proteomes" id="UP000594681">
    <property type="component" value="Chromosome"/>
</dbReference>
<dbReference type="Pfam" id="PF18395">
    <property type="entry name" value="Cas3_C"/>
    <property type="match status" value="1"/>
</dbReference>
<dbReference type="InterPro" id="IPR014001">
    <property type="entry name" value="Helicase_ATP-bd"/>
</dbReference>
<dbReference type="RefSeq" id="WP_165009646.1">
    <property type="nucleotide sequence ID" value="NZ_CP064954.1"/>
</dbReference>
<protein>
    <submittedName>
        <fullName evidence="11">CRISPR-associated helicase Cas3</fullName>
    </submittedName>
</protein>
<dbReference type="Pfam" id="PF18019">
    <property type="entry name" value="Cas3_HD"/>
    <property type="match status" value="1"/>
</dbReference>
<evidence type="ECO:0000313" key="12">
    <source>
        <dbReference type="Proteomes" id="UP000594681"/>
    </source>
</evidence>
<dbReference type="PANTHER" id="PTHR47963:SF9">
    <property type="entry name" value="CRISPR-ASSOCIATED ENDONUCLEASE_HELICASE CAS3"/>
    <property type="match status" value="1"/>
</dbReference>
<keyword evidence="3" id="KW-0540">Nuclease</keyword>
<keyword evidence="7" id="KW-0347">Helicase</keyword>
<evidence type="ECO:0000256" key="1">
    <source>
        <dbReference type="ARBA" id="ARBA00006847"/>
    </source>
</evidence>
<dbReference type="CDD" id="cd09641">
    <property type="entry name" value="Cas3''_I"/>
    <property type="match status" value="1"/>
</dbReference>
<dbReference type="KEGG" id="cliz:G7Y31_09800"/>
<organism evidence="11 12">
    <name type="scientific">Corynebacterium lizhenjunii</name>
    <dbReference type="NCBI Taxonomy" id="2709394"/>
    <lineage>
        <taxon>Bacteria</taxon>
        <taxon>Bacillati</taxon>
        <taxon>Actinomycetota</taxon>
        <taxon>Actinomycetes</taxon>
        <taxon>Mycobacteriales</taxon>
        <taxon>Corynebacteriaceae</taxon>
        <taxon>Corynebacterium</taxon>
    </lineage>
</organism>
<dbReference type="Gene3D" id="3.40.50.300">
    <property type="entry name" value="P-loop containing nucleotide triphosphate hydrolases"/>
    <property type="match status" value="2"/>
</dbReference>
<dbReference type="GO" id="GO:0005524">
    <property type="term" value="F:ATP binding"/>
    <property type="evidence" value="ECO:0007669"/>
    <property type="project" value="UniProtKB-KW"/>
</dbReference>
<dbReference type="NCBIfam" id="TIGR01587">
    <property type="entry name" value="cas3_core"/>
    <property type="match status" value="1"/>
</dbReference>
<evidence type="ECO:0000256" key="5">
    <source>
        <dbReference type="ARBA" id="ARBA00022741"/>
    </source>
</evidence>
<dbReference type="GO" id="GO:0003724">
    <property type="term" value="F:RNA helicase activity"/>
    <property type="evidence" value="ECO:0007669"/>
    <property type="project" value="TreeGrafter"/>
</dbReference>
<gene>
    <name evidence="11" type="primary">cas3</name>
    <name evidence="11" type="ORF">G7Y31_09800</name>
</gene>
<evidence type="ECO:0000313" key="11">
    <source>
        <dbReference type="EMBL" id="QPK78817.1"/>
    </source>
</evidence>
<accession>A0A7T0KDX8</accession>
<dbReference type="Pfam" id="PF22590">
    <property type="entry name" value="Cas3-like_C_2"/>
    <property type="match status" value="1"/>
</dbReference>
<reference evidence="11 12" key="1">
    <citation type="submission" date="2020-11" db="EMBL/GenBank/DDBJ databases">
        <title>Corynebacterium sp. ZJ-599.</title>
        <authorList>
            <person name="Zhou J."/>
        </authorList>
    </citation>
    <scope>NUCLEOTIDE SEQUENCE [LARGE SCALE GENOMIC DNA]</scope>
    <source>
        <strain evidence="11 12">ZJ-599</strain>
    </source>
</reference>
<dbReference type="SMART" id="SM00487">
    <property type="entry name" value="DEXDc"/>
    <property type="match status" value="1"/>
</dbReference>
<dbReference type="GO" id="GO:0051607">
    <property type="term" value="P:defense response to virus"/>
    <property type="evidence" value="ECO:0007669"/>
    <property type="project" value="UniProtKB-KW"/>
</dbReference>
<evidence type="ECO:0000256" key="6">
    <source>
        <dbReference type="ARBA" id="ARBA00022801"/>
    </source>
</evidence>
<dbReference type="AlphaFoldDB" id="A0A7T0KDX8"/>
<proteinExistence type="inferred from homology"/>
<dbReference type="NCBIfam" id="TIGR01596">
    <property type="entry name" value="cas3_HD"/>
    <property type="match status" value="1"/>
</dbReference>
<keyword evidence="4" id="KW-0479">Metal-binding</keyword>
<dbReference type="InterPro" id="IPR054712">
    <property type="entry name" value="Cas3-like_dom"/>
</dbReference>
<dbReference type="EMBL" id="CP064954">
    <property type="protein sequence ID" value="QPK78817.1"/>
    <property type="molecule type" value="Genomic_DNA"/>
</dbReference>
<comment type="similarity">
    <text evidence="2">In the central section; belongs to the CRISPR-associated helicase Cas3 family.</text>
</comment>
<comment type="similarity">
    <text evidence="1">In the N-terminal section; belongs to the CRISPR-associated nuclease Cas3-HD family.</text>
</comment>
<feature type="domain" description="HD Cas3-type" evidence="10">
    <location>
        <begin position="19"/>
        <end position="224"/>
    </location>
</feature>
<evidence type="ECO:0000256" key="8">
    <source>
        <dbReference type="ARBA" id="ARBA00022840"/>
    </source>
</evidence>
<dbReference type="InterPro" id="IPR006483">
    <property type="entry name" value="CRISPR-assoc_Cas3_HD"/>
</dbReference>
<evidence type="ECO:0000256" key="9">
    <source>
        <dbReference type="ARBA" id="ARBA00023118"/>
    </source>
</evidence>
<evidence type="ECO:0000256" key="7">
    <source>
        <dbReference type="ARBA" id="ARBA00022806"/>
    </source>
</evidence>
<dbReference type="InterPro" id="IPR027417">
    <property type="entry name" value="P-loop_NTPase"/>
</dbReference>
<keyword evidence="12" id="KW-1185">Reference proteome</keyword>
<keyword evidence="8" id="KW-0067">ATP-binding</keyword>
<dbReference type="Gene3D" id="1.10.3210.30">
    <property type="match status" value="1"/>
</dbReference>
<dbReference type="InterPro" id="IPR011545">
    <property type="entry name" value="DEAD/DEAH_box_helicase_dom"/>
</dbReference>
<name>A0A7T0KDX8_9CORY</name>
<dbReference type="SUPFAM" id="SSF52540">
    <property type="entry name" value="P-loop containing nucleoside triphosphate hydrolases"/>
    <property type="match status" value="1"/>
</dbReference>
<evidence type="ECO:0000256" key="2">
    <source>
        <dbReference type="ARBA" id="ARBA00009046"/>
    </source>
</evidence>
<dbReference type="GO" id="GO:0046872">
    <property type="term" value="F:metal ion binding"/>
    <property type="evidence" value="ECO:0007669"/>
    <property type="project" value="UniProtKB-KW"/>
</dbReference>
<dbReference type="Pfam" id="PF00270">
    <property type="entry name" value="DEAD"/>
    <property type="match status" value="1"/>
</dbReference>
<dbReference type="InterPro" id="IPR050547">
    <property type="entry name" value="DEAD_box_RNA_helicases"/>
</dbReference>
<evidence type="ECO:0000256" key="4">
    <source>
        <dbReference type="ARBA" id="ARBA00022723"/>
    </source>
</evidence>
<dbReference type="InterPro" id="IPR038257">
    <property type="entry name" value="CRISPR-assoc_Cas3_HD_sf"/>
</dbReference>
<dbReference type="GO" id="GO:0003723">
    <property type="term" value="F:RNA binding"/>
    <property type="evidence" value="ECO:0007669"/>
    <property type="project" value="TreeGrafter"/>
</dbReference>
<dbReference type="GO" id="GO:0004518">
    <property type="term" value="F:nuclease activity"/>
    <property type="evidence" value="ECO:0007669"/>
    <property type="project" value="UniProtKB-KW"/>
</dbReference>
<dbReference type="GO" id="GO:0016787">
    <property type="term" value="F:hydrolase activity"/>
    <property type="evidence" value="ECO:0007669"/>
    <property type="project" value="UniProtKB-KW"/>
</dbReference>